<evidence type="ECO:0000259" key="3">
    <source>
        <dbReference type="PROSITE" id="PS50213"/>
    </source>
</evidence>
<dbReference type="HOGENOM" id="CLU_031281_4_1_4"/>
<dbReference type="AlphaFoldDB" id="I3UER7"/>
<gene>
    <name evidence="4" type="ordered locus">TKWG_18155</name>
</gene>
<name>I3UER7_ADVKW</name>
<dbReference type="InterPro" id="IPR050904">
    <property type="entry name" value="Adhesion/Biosynth-related"/>
</dbReference>
<dbReference type="PROSITE" id="PS50213">
    <property type="entry name" value="FAS1"/>
    <property type="match status" value="1"/>
</dbReference>
<feature type="chain" id="PRO_5003680671" evidence="2">
    <location>
        <begin position="23"/>
        <end position="183"/>
    </location>
</feature>
<dbReference type="Proteomes" id="UP000005267">
    <property type="component" value="Chromosome"/>
</dbReference>
<evidence type="ECO:0000256" key="1">
    <source>
        <dbReference type="SAM" id="MobiDB-lite"/>
    </source>
</evidence>
<dbReference type="InterPro" id="IPR036378">
    <property type="entry name" value="FAS1_dom_sf"/>
</dbReference>
<feature type="region of interest" description="Disordered" evidence="1">
    <location>
        <begin position="44"/>
        <end position="68"/>
    </location>
</feature>
<protein>
    <submittedName>
        <fullName evidence="4">Beta-Ig-H3/fasciclin repeat containing protein</fullName>
    </submittedName>
</protein>
<feature type="compositionally biased region" description="Basic residues" evidence="1">
    <location>
        <begin position="48"/>
        <end position="58"/>
    </location>
</feature>
<reference evidence="4 5" key="1">
    <citation type="journal article" date="2011" name="J. Bacteriol.">
        <title>Whole-genome shotgun sequencing of the sulfur-oxidizing chemoautotroph Tetrathiobacter kashmirensis.</title>
        <authorList>
            <person name="Ghosh W."/>
            <person name="George A."/>
            <person name="Agarwal A."/>
            <person name="Raj P."/>
            <person name="Alam M."/>
            <person name="Pyne P."/>
            <person name="Das Gupta S.K."/>
        </authorList>
    </citation>
    <scope>NUCLEOTIDE SEQUENCE [LARGE SCALE GENOMIC DNA]</scope>
    <source>
        <strain evidence="4 5">WT001</strain>
    </source>
</reference>
<dbReference type="PANTHER" id="PTHR10900">
    <property type="entry name" value="PERIOSTIN-RELATED"/>
    <property type="match status" value="1"/>
</dbReference>
<dbReference type="EMBL" id="CP003555">
    <property type="protein sequence ID" value="AFK63505.1"/>
    <property type="molecule type" value="Genomic_DNA"/>
</dbReference>
<feature type="domain" description="FAS1" evidence="3">
    <location>
        <begin position="1"/>
        <end position="180"/>
    </location>
</feature>
<dbReference type="Gene3D" id="2.30.180.10">
    <property type="entry name" value="FAS1 domain"/>
    <property type="match status" value="1"/>
</dbReference>
<dbReference type="SMART" id="SM00554">
    <property type="entry name" value="FAS1"/>
    <property type="match status" value="1"/>
</dbReference>
<evidence type="ECO:0000313" key="4">
    <source>
        <dbReference type="EMBL" id="AFK63505.1"/>
    </source>
</evidence>
<dbReference type="Pfam" id="PF02469">
    <property type="entry name" value="Fasciclin"/>
    <property type="match status" value="1"/>
</dbReference>
<dbReference type="PANTHER" id="PTHR10900:SF77">
    <property type="entry name" value="FI19380P1"/>
    <property type="match status" value="1"/>
</dbReference>
<evidence type="ECO:0000313" key="5">
    <source>
        <dbReference type="Proteomes" id="UP000005267"/>
    </source>
</evidence>
<organism evidence="4 5">
    <name type="scientific">Advenella kashmirensis (strain DSM 17095 / LMG 22695 / WT001)</name>
    <name type="common">Tetrathiobacter kashmirensis</name>
    <dbReference type="NCBI Taxonomy" id="1036672"/>
    <lineage>
        <taxon>Bacteria</taxon>
        <taxon>Pseudomonadati</taxon>
        <taxon>Pseudomonadota</taxon>
        <taxon>Betaproteobacteria</taxon>
        <taxon>Burkholderiales</taxon>
        <taxon>Alcaligenaceae</taxon>
    </lineage>
</organism>
<accession>I3UER7</accession>
<proteinExistence type="predicted"/>
<dbReference type="STRING" id="1036672.TKWG_18155"/>
<evidence type="ECO:0000256" key="2">
    <source>
        <dbReference type="SAM" id="SignalP"/>
    </source>
</evidence>
<sequence length="183" mass="19796">MKKLIRSLVLTSMLTGMTIAGAATINVGGSPMLATKKYCRKRDELKRPYHSGRSRKSSRTGADTPGKGPYTVFAPTNAAFNALPAGTVETLLKPEHKQKLTAVLTYHVVAGKYTKNDLEKIIKKDGGKAMLKTVQGGTLWLMMNGPQNIQIKDEAGAMANISTYDVMQSNGVINVIDTVLMPK</sequence>
<dbReference type="KEGG" id="aka:TKWG_18155"/>
<keyword evidence="2" id="KW-0732">Signal</keyword>
<feature type="signal peptide" evidence="2">
    <location>
        <begin position="1"/>
        <end position="22"/>
    </location>
</feature>
<reference evidence="5" key="2">
    <citation type="journal article" date="2013" name="PLoS ONE">
        <title>Genome implosion elicits host-confinement in Alcaligenaceae: evidence from the comparative genomics of Tetrathiobacter kashmirensis, a pathogen in the making.</title>
        <authorList>
            <person name="Ghosh W."/>
            <person name="Alam M."/>
            <person name="Roy C."/>
            <person name="Pyne P."/>
            <person name="George A."/>
            <person name="Chakraborty R."/>
            <person name="Majumder S."/>
            <person name="Agarwal A."/>
            <person name="Chakraborty S."/>
            <person name="Majumdar S."/>
            <person name="Gupta S.K."/>
        </authorList>
    </citation>
    <scope>NUCLEOTIDE SEQUENCE [LARGE SCALE GENOMIC DNA]</scope>
    <source>
        <strain evidence="5">WT001</strain>
    </source>
</reference>
<dbReference type="InterPro" id="IPR000782">
    <property type="entry name" value="FAS1_domain"/>
</dbReference>
<keyword evidence="5" id="KW-1185">Reference proteome</keyword>
<dbReference type="SUPFAM" id="SSF82153">
    <property type="entry name" value="FAS1 domain"/>
    <property type="match status" value="1"/>
</dbReference>